<dbReference type="GO" id="GO:0032259">
    <property type="term" value="P:methylation"/>
    <property type="evidence" value="ECO:0007669"/>
    <property type="project" value="UniProtKB-KW"/>
</dbReference>
<evidence type="ECO:0000256" key="7">
    <source>
        <dbReference type="ARBA" id="ARBA00023015"/>
    </source>
</evidence>
<dbReference type="EMBL" id="CP011114">
    <property type="protein sequence ID" value="AKG37098.1"/>
    <property type="molecule type" value="Genomic_DNA"/>
</dbReference>
<proteinExistence type="predicted"/>
<evidence type="ECO:0000256" key="6">
    <source>
        <dbReference type="ARBA" id="ARBA00022833"/>
    </source>
</evidence>
<dbReference type="PATRIC" id="fig|1333534.5.peg.5116"/>
<keyword evidence="11" id="KW-0234">DNA repair</keyword>
<dbReference type="GO" id="GO:0008270">
    <property type="term" value="F:zinc ion binding"/>
    <property type="evidence" value="ECO:0007669"/>
    <property type="project" value="InterPro"/>
</dbReference>
<evidence type="ECO:0000256" key="3">
    <source>
        <dbReference type="ARBA" id="ARBA00022679"/>
    </source>
</evidence>
<dbReference type="GO" id="GO:0008168">
    <property type="term" value="F:methyltransferase activity"/>
    <property type="evidence" value="ECO:0007669"/>
    <property type="project" value="UniProtKB-KW"/>
</dbReference>
<keyword evidence="10" id="KW-0804">Transcription</keyword>
<evidence type="ECO:0000256" key="5">
    <source>
        <dbReference type="ARBA" id="ARBA00022763"/>
    </source>
</evidence>
<keyword evidence="7" id="KW-0805">Transcription regulation</keyword>
<keyword evidence="2" id="KW-0489">Methyltransferase</keyword>
<evidence type="ECO:0000256" key="9">
    <source>
        <dbReference type="ARBA" id="ARBA00023159"/>
    </source>
</evidence>
<keyword evidence="5" id="KW-0227">DNA damage</keyword>
<dbReference type="HOGENOM" id="CLU_000445_81_3_9"/>
<dbReference type="Proteomes" id="UP000034189">
    <property type="component" value="Chromosome"/>
</dbReference>
<evidence type="ECO:0000256" key="10">
    <source>
        <dbReference type="ARBA" id="ARBA00023163"/>
    </source>
</evidence>
<feature type="domain" description="HTH araC/xylS-type" evidence="12">
    <location>
        <begin position="85"/>
        <end position="183"/>
    </location>
</feature>
<keyword evidence="9" id="KW-0010">Activator</keyword>
<dbReference type="InterPro" id="IPR018060">
    <property type="entry name" value="HTH_AraC"/>
</dbReference>
<dbReference type="GO" id="GO:0006307">
    <property type="term" value="P:DNA alkylation repair"/>
    <property type="evidence" value="ECO:0007669"/>
    <property type="project" value="UniProtKB-ARBA"/>
</dbReference>
<reference evidence="13 14" key="2">
    <citation type="journal article" date="2016" name="Genome Announc.">
        <title>Genome Sequence of a Gram-Positive Diazotroph, Paenibacillus durus Type Strain ATCC 35681.</title>
        <authorList>
            <person name="Halim M.A."/>
            <person name="Rahman A.Y."/>
            <person name="Sim K.S."/>
            <person name="Yam H.C."/>
            <person name="Rahim A.A."/>
            <person name="Ghazali A.H."/>
            <person name="Najimudin N."/>
        </authorList>
    </citation>
    <scope>NUCLEOTIDE SEQUENCE [LARGE SCALE GENOMIC DNA]</scope>
    <source>
        <strain evidence="13 14">ATCC 35681</strain>
    </source>
</reference>
<dbReference type="FunFam" id="3.40.10.10:FF:000001">
    <property type="entry name" value="DNA-3-methyladenine glycosylase 2"/>
    <property type="match status" value="1"/>
</dbReference>
<dbReference type="SUPFAM" id="SSF46689">
    <property type="entry name" value="Homeodomain-like"/>
    <property type="match status" value="2"/>
</dbReference>
<keyword evidence="3" id="KW-0808">Transferase</keyword>
<evidence type="ECO:0000256" key="4">
    <source>
        <dbReference type="ARBA" id="ARBA00022723"/>
    </source>
</evidence>
<dbReference type="PANTHER" id="PTHR46796">
    <property type="entry name" value="HTH-TYPE TRANSCRIPTIONAL ACTIVATOR RHAS-RELATED"/>
    <property type="match status" value="1"/>
</dbReference>
<dbReference type="PIRSF" id="PIRSF000408">
    <property type="entry name" value="Alkyltransferas_AdaA"/>
    <property type="match status" value="1"/>
</dbReference>
<keyword evidence="4" id="KW-0479">Metal-binding</keyword>
<dbReference type="InterPro" id="IPR004026">
    <property type="entry name" value="Ada_DNA_repair_Zn-bd"/>
</dbReference>
<dbReference type="GO" id="GO:0003700">
    <property type="term" value="F:DNA-binding transcription factor activity"/>
    <property type="evidence" value="ECO:0007669"/>
    <property type="project" value="InterPro"/>
</dbReference>
<dbReference type="GO" id="GO:0043565">
    <property type="term" value="F:sequence-specific DNA binding"/>
    <property type="evidence" value="ECO:0007669"/>
    <property type="project" value="InterPro"/>
</dbReference>
<dbReference type="InterPro" id="IPR009057">
    <property type="entry name" value="Homeodomain-like_sf"/>
</dbReference>
<dbReference type="RefSeq" id="WP_025695900.1">
    <property type="nucleotide sequence ID" value="NZ_ASQQ01000401.1"/>
</dbReference>
<keyword evidence="6" id="KW-0862">Zinc</keyword>
<dbReference type="SMART" id="SM00342">
    <property type="entry name" value="HTH_ARAC"/>
    <property type="match status" value="1"/>
</dbReference>
<dbReference type="Gene3D" id="1.10.10.60">
    <property type="entry name" value="Homeodomain-like"/>
    <property type="match status" value="2"/>
</dbReference>
<dbReference type="OrthoDB" id="9802228at2"/>
<accession>A0A0F7FE06</accession>
<protein>
    <submittedName>
        <fullName evidence="13">AraC family transcriptional regulator</fullName>
    </submittedName>
</protein>
<evidence type="ECO:0000256" key="11">
    <source>
        <dbReference type="ARBA" id="ARBA00023204"/>
    </source>
</evidence>
<dbReference type="SUPFAM" id="SSF57884">
    <property type="entry name" value="Ada DNA repair protein, N-terminal domain (N-Ada 10)"/>
    <property type="match status" value="1"/>
</dbReference>
<evidence type="ECO:0000313" key="14">
    <source>
        <dbReference type="Proteomes" id="UP000034189"/>
    </source>
</evidence>
<sequence>MDQALFDLVYQAVVQCDARYDGIYYTGVRTTGIVCRPSCRARTPKPDNVTFYPSLEEALQAGFRPCKRCRPEEGGPLRPDAVLAAQADAVITAGYRERLTLSGLAGRLQVSTSHLHRVYKEVTGLTLAAKLNQVRLDKACELLRLGRMPVSDIGRAVGFRGASHFAAWFHRNAGASPTEYRERVQGGMADGPEYDIPAHP</sequence>
<comment type="cofactor">
    <cofactor evidence="1">
        <name>Zn(2+)</name>
        <dbReference type="ChEBI" id="CHEBI:29105"/>
    </cofactor>
</comment>
<evidence type="ECO:0000256" key="1">
    <source>
        <dbReference type="ARBA" id="ARBA00001947"/>
    </source>
</evidence>
<dbReference type="AlphaFoldDB" id="A0A0F7FE06"/>
<dbReference type="PROSITE" id="PS01124">
    <property type="entry name" value="HTH_ARAC_FAMILY_2"/>
    <property type="match status" value="1"/>
</dbReference>
<dbReference type="InterPro" id="IPR016220">
    <property type="entry name" value="Me-P-triester_DNA_alkyl-Trfase"/>
</dbReference>
<dbReference type="Pfam" id="PF12833">
    <property type="entry name" value="HTH_18"/>
    <property type="match status" value="1"/>
</dbReference>
<reference evidence="13 14" key="1">
    <citation type="submission" date="2015-03" db="EMBL/GenBank/DDBJ databases">
        <authorList>
            <person name="Abdul Halim M."/>
        </authorList>
    </citation>
    <scope>NUCLEOTIDE SEQUENCE [LARGE SCALE GENOMIC DNA]</scope>
    <source>
        <strain evidence="13 14">ATCC 35681</strain>
    </source>
</reference>
<dbReference type="PANTHER" id="PTHR46796:SF2">
    <property type="entry name" value="TRANSCRIPTIONAL REGULATORY PROTEIN"/>
    <property type="match status" value="1"/>
</dbReference>
<dbReference type="InterPro" id="IPR035451">
    <property type="entry name" value="Ada-like_dom_sf"/>
</dbReference>
<keyword evidence="8" id="KW-0238">DNA-binding</keyword>
<evidence type="ECO:0000256" key="2">
    <source>
        <dbReference type="ARBA" id="ARBA00022603"/>
    </source>
</evidence>
<dbReference type="InterPro" id="IPR050204">
    <property type="entry name" value="AraC_XylS_family_regulators"/>
</dbReference>
<dbReference type="Pfam" id="PF02805">
    <property type="entry name" value="Ada_Zn_binding"/>
    <property type="match status" value="1"/>
</dbReference>
<evidence type="ECO:0000256" key="8">
    <source>
        <dbReference type="ARBA" id="ARBA00023125"/>
    </source>
</evidence>
<dbReference type="Gene3D" id="3.40.10.10">
    <property type="entry name" value="DNA Methylphosphotriester Repair Domain"/>
    <property type="match status" value="1"/>
</dbReference>
<organism evidence="13 14">
    <name type="scientific">Paenibacillus durus ATCC 35681</name>
    <dbReference type="NCBI Taxonomy" id="1333534"/>
    <lineage>
        <taxon>Bacteria</taxon>
        <taxon>Bacillati</taxon>
        <taxon>Bacillota</taxon>
        <taxon>Bacilli</taxon>
        <taxon>Bacillales</taxon>
        <taxon>Paenibacillaceae</taxon>
        <taxon>Paenibacillus</taxon>
    </lineage>
</organism>
<evidence type="ECO:0000259" key="12">
    <source>
        <dbReference type="PROSITE" id="PS01124"/>
    </source>
</evidence>
<evidence type="ECO:0000313" key="13">
    <source>
        <dbReference type="EMBL" id="AKG37098.1"/>
    </source>
</evidence>
<gene>
    <name evidence="13" type="ORF">VK70_23450</name>
</gene>
<name>A0A0F7FE06_PAEDU</name>